<feature type="compositionally biased region" description="Polar residues" evidence="1">
    <location>
        <begin position="1"/>
        <end position="12"/>
    </location>
</feature>
<dbReference type="EMBL" id="JAATIP010000056">
    <property type="protein sequence ID" value="KAF4382147.1"/>
    <property type="molecule type" value="Genomic_DNA"/>
</dbReference>
<gene>
    <name evidence="2" type="ORF">F8388_008633</name>
</gene>
<evidence type="ECO:0000313" key="3">
    <source>
        <dbReference type="Proteomes" id="UP000525078"/>
    </source>
</evidence>
<dbReference type="PANTHER" id="PTHR33448">
    <property type="entry name" value="CHLOROPLAST PROTEIN HCF243-RELATED"/>
    <property type="match status" value="1"/>
</dbReference>
<dbReference type="PANTHER" id="PTHR33448:SF10">
    <property type="entry name" value="PROTAMINE P1 FAMILY PROTEIN"/>
    <property type="match status" value="1"/>
</dbReference>
<reference evidence="2 3" key="1">
    <citation type="journal article" date="2020" name="bioRxiv">
        <title>Sequence and annotation of 42 cannabis genomes reveals extensive copy number variation in cannabinoid synthesis and pathogen resistance genes.</title>
        <authorList>
            <person name="Mckernan K.J."/>
            <person name="Helbert Y."/>
            <person name="Kane L.T."/>
            <person name="Ebling H."/>
            <person name="Zhang L."/>
            <person name="Liu B."/>
            <person name="Eaton Z."/>
            <person name="Mclaughlin S."/>
            <person name="Kingan S."/>
            <person name="Baybayan P."/>
            <person name="Concepcion G."/>
            <person name="Jordan M."/>
            <person name="Riva A."/>
            <person name="Barbazuk W."/>
            <person name="Harkins T."/>
        </authorList>
    </citation>
    <scope>NUCLEOTIDE SEQUENCE [LARGE SCALE GENOMIC DNA]</scope>
    <source>
        <strain evidence="3">cv. Jamaican Lion 4</strain>
        <tissue evidence="2">Leaf</tissue>
    </source>
</reference>
<feature type="compositionally biased region" description="Polar residues" evidence="1">
    <location>
        <begin position="49"/>
        <end position="62"/>
    </location>
</feature>
<sequence length="293" mass="33680">MKLSTKPISSPGRTEKFPPPLMRFLRTNVGSKSRGRSRASPMFVRKKNPSSAIETQEPSSPKVTCMGQVRVRRSSKQKKPTKPRRTGSAPAKVEDSVCCRCRWIPRALFCHHYCAEKFRPKLCSSVWSKWCSFFQASFRRKVVSREETSSRFWGSPLKSEKTEQEPEEVDDDDEDQDREEDCSNEEKPISKLESFESRQTEIEEKFELSQEVDESTTSTEKIVYESANTENEKVVLEEEESKTEEVAGFERPLILTRCKSEPARTGEKLDPELIFWKNTRLGIINSCSPTVCD</sequence>
<proteinExistence type="predicted"/>
<organism evidence="2 3">
    <name type="scientific">Cannabis sativa</name>
    <name type="common">Hemp</name>
    <name type="synonym">Marijuana</name>
    <dbReference type="NCBI Taxonomy" id="3483"/>
    <lineage>
        <taxon>Eukaryota</taxon>
        <taxon>Viridiplantae</taxon>
        <taxon>Streptophyta</taxon>
        <taxon>Embryophyta</taxon>
        <taxon>Tracheophyta</taxon>
        <taxon>Spermatophyta</taxon>
        <taxon>Magnoliopsida</taxon>
        <taxon>eudicotyledons</taxon>
        <taxon>Gunneridae</taxon>
        <taxon>Pentapetalae</taxon>
        <taxon>rosids</taxon>
        <taxon>fabids</taxon>
        <taxon>Rosales</taxon>
        <taxon>Cannabaceae</taxon>
        <taxon>Cannabis</taxon>
    </lineage>
</organism>
<feature type="compositionally biased region" description="Basic residues" evidence="1">
    <location>
        <begin position="70"/>
        <end position="85"/>
    </location>
</feature>
<dbReference type="Proteomes" id="UP000525078">
    <property type="component" value="Unassembled WGS sequence"/>
</dbReference>
<name>A0A7J6GH33_CANSA</name>
<evidence type="ECO:0000256" key="1">
    <source>
        <dbReference type="SAM" id="MobiDB-lite"/>
    </source>
</evidence>
<feature type="region of interest" description="Disordered" evidence="1">
    <location>
        <begin position="153"/>
        <end position="247"/>
    </location>
</feature>
<comment type="caution">
    <text evidence="2">The sequence shown here is derived from an EMBL/GenBank/DDBJ whole genome shotgun (WGS) entry which is preliminary data.</text>
</comment>
<feature type="region of interest" description="Disordered" evidence="1">
    <location>
        <begin position="1"/>
        <end position="89"/>
    </location>
</feature>
<protein>
    <submittedName>
        <fullName evidence="2">Uncharacterized protein</fullName>
    </submittedName>
</protein>
<evidence type="ECO:0000313" key="2">
    <source>
        <dbReference type="EMBL" id="KAF4382147.1"/>
    </source>
</evidence>
<dbReference type="AlphaFoldDB" id="A0A7J6GH33"/>
<feature type="compositionally biased region" description="Acidic residues" evidence="1">
    <location>
        <begin position="165"/>
        <end position="183"/>
    </location>
</feature>
<accession>A0A7J6GH33</accession>
<feature type="compositionally biased region" description="Basic and acidic residues" evidence="1">
    <location>
        <begin position="184"/>
        <end position="208"/>
    </location>
</feature>